<dbReference type="GO" id="GO:0003676">
    <property type="term" value="F:nucleic acid binding"/>
    <property type="evidence" value="ECO:0007669"/>
    <property type="project" value="InterPro"/>
</dbReference>
<dbReference type="AlphaFoldDB" id="A0A8B7PRC9"/>
<dbReference type="SUPFAM" id="SSF53098">
    <property type="entry name" value="Ribonuclease H-like"/>
    <property type="match status" value="1"/>
</dbReference>
<keyword evidence="2" id="KW-1185">Reference proteome</keyword>
<dbReference type="InterPro" id="IPR012337">
    <property type="entry name" value="RNaseH-like_sf"/>
</dbReference>
<dbReference type="GeneID" id="108683246"/>
<proteinExistence type="predicted"/>
<dbReference type="Gene3D" id="3.30.420.10">
    <property type="entry name" value="Ribonuclease H-like superfamily/Ribonuclease H"/>
    <property type="match status" value="1"/>
</dbReference>
<organism evidence="2 3">
    <name type="scientific">Hyalella azteca</name>
    <name type="common">Amphipod</name>
    <dbReference type="NCBI Taxonomy" id="294128"/>
    <lineage>
        <taxon>Eukaryota</taxon>
        <taxon>Metazoa</taxon>
        <taxon>Ecdysozoa</taxon>
        <taxon>Arthropoda</taxon>
        <taxon>Crustacea</taxon>
        <taxon>Multicrustacea</taxon>
        <taxon>Malacostraca</taxon>
        <taxon>Eumalacostraca</taxon>
        <taxon>Peracarida</taxon>
        <taxon>Amphipoda</taxon>
        <taxon>Senticaudata</taxon>
        <taxon>Talitrida</taxon>
        <taxon>Talitroidea</taxon>
        <taxon>Hyalellidae</taxon>
        <taxon>Hyalella</taxon>
    </lineage>
</organism>
<gene>
    <name evidence="3" type="primary">LOC108683246</name>
</gene>
<protein>
    <submittedName>
        <fullName evidence="3">Uncharacterized protein LOC108683246</fullName>
    </submittedName>
</protein>
<dbReference type="OrthoDB" id="6371827at2759"/>
<dbReference type="GO" id="GO:0004523">
    <property type="term" value="F:RNA-DNA hybrid ribonuclease activity"/>
    <property type="evidence" value="ECO:0007669"/>
    <property type="project" value="InterPro"/>
</dbReference>
<sequence>MGSLQVVSNRVVSNGKFASCPSRESWPLVPNEADKLLIEVNSSSICLDLLSSDVNSMPREITENCFQDFWKQNYPQHVQIYTDGSRSATGSVSAGLYLPSTNLATGWLLNPVHTILGAELFAILKAMQLAITDESLKDKPILILTDSRAALQILSSLSVCSYCSIIAQIHKLMQIKGLDRVMMCWVRGHSNIRGNEVADRIANLAHANDRSARSSLCFEEWLCLLKNKFLKYWSLWWSEEVQSSGKGTFRLGLGETVNYVDYGPLPRSVECAVARLRLGHAGVKAHLARFNLVNSGICPTCNTEDTIEHFILHCSLYINQRREFRSNLENLLLPWNLITALGGGDIPQKRRTAVIHRLGQYLLKCSMMNTR</sequence>
<accession>A0A8B7PRC9</accession>
<feature type="domain" description="RNase H type-1" evidence="1">
    <location>
        <begin position="74"/>
        <end position="207"/>
    </location>
</feature>
<evidence type="ECO:0000313" key="2">
    <source>
        <dbReference type="Proteomes" id="UP000694843"/>
    </source>
</evidence>
<dbReference type="RefSeq" id="XP_018028036.1">
    <property type="nucleotide sequence ID" value="XM_018172547.1"/>
</dbReference>
<dbReference type="Pfam" id="PF00075">
    <property type="entry name" value="RNase_H"/>
    <property type="match status" value="1"/>
</dbReference>
<evidence type="ECO:0000313" key="3">
    <source>
        <dbReference type="RefSeq" id="XP_018028036.1"/>
    </source>
</evidence>
<reference evidence="3" key="1">
    <citation type="submission" date="2025-08" db="UniProtKB">
        <authorList>
            <consortium name="RefSeq"/>
        </authorList>
    </citation>
    <scope>IDENTIFICATION</scope>
    <source>
        <tissue evidence="3">Whole organism</tissue>
    </source>
</reference>
<name>A0A8B7PRC9_HYAAZ</name>
<dbReference type="InterPro" id="IPR036397">
    <property type="entry name" value="RNaseH_sf"/>
</dbReference>
<dbReference type="KEGG" id="hazt:108683246"/>
<dbReference type="PROSITE" id="PS50879">
    <property type="entry name" value="RNASE_H_1"/>
    <property type="match status" value="1"/>
</dbReference>
<evidence type="ECO:0000259" key="1">
    <source>
        <dbReference type="PROSITE" id="PS50879"/>
    </source>
</evidence>
<dbReference type="Proteomes" id="UP000694843">
    <property type="component" value="Unplaced"/>
</dbReference>
<dbReference type="InterPro" id="IPR002156">
    <property type="entry name" value="RNaseH_domain"/>
</dbReference>
<dbReference type="OMA" id="YINQRRE"/>
<dbReference type="CDD" id="cd09276">
    <property type="entry name" value="Rnase_HI_RT_non_LTR"/>
    <property type="match status" value="1"/>
</dbReference>